<feature type="transmembrane region" description="Helical" evidence="7">
    <location>
        <begin position="20"/>
        <end position="46"/>
    </location>
</feature>
<evidence type="ECO:0000256" key="7">
    <source>
        <dbReference type="SAM" id="Phobius"/>
    </source>
</evidence>
<keyword evidence="11" id="KW-1185">Reference proteome</keyword>
<comment type="similarity">
    <text evidence="2">Belongs to the ABC-4 integral membrane protein family. LolC/E subfamily.</text>
</comment>
<dbReference type="InterPro" id="IPR025857">
    <property type="entry name" value="MacB_PCD"/>
</dbReference>
<sequence>MNLPLWIARRYFFSKRKRSFINLISIVSMLGVGVGTMALVVVLSVFNGMEELNRIIFKTFEADLTIAPAQGKRLTVSPALLQTIRKTGDVHLITQVIEDNALARYRDGQTVVKVKGIDNSYLQRRQLDTALVEGKLRLQEDGVNYALVAEGVRNALLISPEDQLTPLELWYPQNRKSYTALSPDAFNLAEFAVSGVFFIEDNFNDYVLAPLTVVRELVGYQQNQLSSLELQVKPEVDIAVLKKSLQQQLGATVLIKDRDDLNPDLFRAIRIEKLFVTVTLAFLVLVASVNIFFSLSMLAIEKKDDVAILYAMGASPALVRRIFLFEGAIVAFIGAIVGLVLGIALCLLQERFGFVSMGIESSLIDAYPVKLETNDLLLTTLIVIVVTILVSWFPAQKAAAVSKAVDSVQ</sequence>
<evidence type="ECO:0000256" key="5">
    <source>
        <dbReference type="ARBA" id="ARBA00022989"/>
    </source>
</evidence>
<dbReference type="PANTHER" id="PTHR30489">
    <property type="entry name" value="LIPOPROTEIN-RELEASING SYSTEM TRANSMEMBRANE PROTEIN LOLE"/>
    <property type="match status" value="1"/>
</dbReference>
<comment type="caution">
    <text evidence="10">The sequence shown here is derived from an EMBL/GenBank/DDBJ whole genome shotgun (WGS) entry which is preliminary data.</text>
</comment>
<evidence type="ECO:0000256" key="4">
    <source>
        <dbReference type="ARBA" id="ARBA00022692"/>
    </source>
</evidence>
<keyword evidence="4 7" id="KW-0812">Transmembrane</keyword>
<evidence type="ECO:0000256" key="2">
    <source>
        <dbReference type="ARBA" id="ARBA00005236"/>
    </source>
</evidence>
<dbReference type="InterPro" id="IPR003838">
    <property type="entry name" value="ABC3_permease_C"/>
</dbReference>
<feature type="transmembrane region" description="Helical" evidence="7">
    <location>
        <begin position="274"/>
        <end position="295"/>
    </location>
</feature>
<name>A0ABW0I6P4_9BACT</name>
<feature type="transmembrane region" description="Helical" evidence="7">
    <location>
        <begin position="329"/>
        <end position="348"/>
    </location>
</feature>
<organism evidence="10 11">
    <name type="scientific">Larkinella bovis</name>
    <dbReference type="NCBI Taxonomy" id="683041"/>
    <lineage>
        <taxon>Bacteria</taxon>
        <taxon>Pseudomonadati</taxon>
        <taxon>Bacteroidota</taxon>
        <taxon>Cytophagia</taxon>
        <taxon>Cytophagales</taxon>
        <taxon>Spirosomataceae</taxon>
        <taxon>Larkinella</taxon>
    </lineage>
</organism>
<dbReference type="Pfam" id="PF02687">
    <property type="entry name" value="FtsX"/>
    <property type="match status" value="1"/>
</dbReference>
<keyword evidence="6 7" id="KW-0472">Membrane</keyword>
<evidence type="ECO:0000256" key="1">
    <source>
        <dbReference type="ARBA" id="ARBA00004651"/>
    </source>
</evidence>
<keyword evidence="5 7" id="KW-1133">Transmembrane helix</keyword>
<feature type="domain" description="MacB-like periplasmic core" evidence="9">
    <location>
        <begin position="25"/>
        <end position="247"/>
    </location>
</feature>
<dbReference type="Proteomes" id="UP001596106">
    <property type="component" value="Unassembled WGS sequence"/>
</dbReference>
<dbReference type="PANTHER" id="PTHR30489:SF0">
    <property type="entry name" value="LIPOPROTEIN-RELEASING SYSTEM TRANSMEMBRANE PROTEIN LOLE"/>
    <property type="match status" value="1"/>
</dbReference>
<gene>
    <name evidence="10" type="ORF">ACFPMF_06760</name>
</gene>
<keyword evidence="3" id="KW-1003">Cell membrane</keyword>
<evidence type="ECO:0000256" key="3">
    <source>
        <dbReference type="ARBA" id="ARBA00022475"/>
    </source>
</evidence>
<evidence type="ECO:0000259" key="9">
    <source>
        <dbReference type="Pfam" id="PF12704"/>
    </source>
</evidence>
<comment type="subcellular location">
    <subcellularLocation>
        <location evidence="1">Cell membrane</location>
        <topology evidence="1">Multi-pass membrane protein</topology>
    </subcellularLocation>
</comment>
<dbReference type="Pfam" id="PF12704">
    <property type="entry name" value="MacB_PCD"/>
    <property type="match status" value="1"/>
</dbReference>
<dbReference type="InterPro" id="IPR051447">
    <property type="entry name" value="Lipoprotein-release_system"/>
</dbReference>
<proteinExistence type="inferred from homology"/>
<accession>A0ABW0I6P4</accession>
<evidence type="ECO:0000259" key="8">
    <source>
        <dbReference type="Pfam" id="PF02687"/>
    </source>
</evidence>
<reference evidence="11" key="1">
    <citation type="journal article" date="2019" name="Int. J. Syst. Evol. Microbiol.">
        <title>The Global Catalogue of Microorganisms (GCM) 10K type strain sequencing project: providing services to taxonomists for standard genome sequencing and annotation.</title>
        <authorList>
            <consortium name="The Broad Institute Genomics Platform"/>
            <consortium name="The Broad Institute Genome Sequencing Center for Infectious Disease"/>
            <person name="Wu L."/>
            <person name="Ma J."/>
        </authorList>
    </citation>
    <scope>NUCLEOTIDE SEQUENCE [LARGE SCALE GENOMIC DNA]</scope>
    <source>
        <strain evidence="11">CCUG 55250</strain>
    </source>
</reference>
<feature type="transmembrane region" description="Helical" evidence="7">
    <location>
        <begin position="376"/>
        <end position="395"/>
    </location>
</feature>
<evidence type="ECO:0000313" key="10">
    <source>
        <dbReference type="EMBL" id="MFC5408999.1"/>
    </source>
</evidence>
<dbReference type="RefSeq" id="WP_379842469.1">
    <property type="nucleotide sequence ID" value="NZ_JBHSMA010000001.1"/>
</dbReference>
<evidence type="ECO:0000256" key="6">
    <source>
        <dbReference type="ARBA" id="ARBA00023136"/>
    </source>
</evidence>
<feature type="domain" description="ABC3 transporter permease C-terminal" evidence="8">
    <location>
        <begin position="279"/>
        <end position="399"/>
    </location>
</feature>
<dbReference type="EMBL" id="JBHSMA010000001">
    <property type="protein sequence ID" value="MFC5408999.1"/>
    <property type="molecule type" value="Genomic_DNA"/>
</dbReference>
<evidence type="ECO:0000313" key="11">
    <source>
        <dbReference type="Proteomes" id="UP001596106"/>
    </source>
</evidence>
<protein>
    <submittedName>
        <fullName evidence="10">ABC transporter permease</fullName>
    </submittedName>
</protein>